<proteinExistence type="predicted"/>
<organism evidence="1 2">
    <name type="scientific">Fraxinus pennsylvanica</name>
    <dbReference type="NCBI Taxonomy" id="56036"/>
    <lineage>
        <taxon>Eukaryota</taxon>
        <taxon>Viridiplantae</taxon>
        <taxon>Streptophyta</taxon>
        <taxon>Embryophyta</taxon>
        <taxon>Tracheophyta</taxon>
        <taxon>Spermatophyta</taxon>
        <taxon>Magnoliopsida</taxon>
        <taxon>eudicotyledons</taxon>
        <taxon>Gunneridae</taxon>
        <taxon>Pentapetalae</taxon>
        <taxon>asterids</taxon>
        <taxon>lamiids</taxon>
        <taxon>Lamiales</taxon>
        <taxon>Oleaceae</taxon>
        <taxon>Oleeae</taxon>
        <taxon>Fraxinus</taxon>
    </lineage>
</organism>
<keyword evidence="2" id="KW-1185">Reference proteome</keyword>
<gene>
    <name evidence="1" type="ORF">FPE_LOCUS10636</name>
</gene>
<evidence type="ECO:0000313" key="1">
    <source>
        <dbReference type="EMBL" id="CAI9763206.1"/>
    </source>
</evidence>
<name>A0AAD1Z8C1_9LAMI</name>
<protein>
    <submittedName>
        <fullName evidence="1">Uncharacterized protein</fullName>
    </submittedName>
</protein>
<sequence>MESTKYLKLLQKHSSESILCVNERKLSFAELGTGPFVLAFAIFKIEDVGTLPYHHVGNFRIADTFAILLEGWEKEGNVAKAKTTFGEMVIGVGWSPQYISPYDAF</sequence>
<dbReference type="Proteomes" id="UP000834106">
    <property type="component" value="Chromosome 6"/>
</dbReference>
<dbReference type="AlphaFoldDB" id="A0AAD1Z8C1"/>
<evidence type="ECO:0000313" key="2">
    <source>
        <dbReference type="Proteomes" id="UP000834106"/>
    </source>
</evidence>
<accession>A0AAD1Z8C1</accession>
<reference evidence="1" key="1">
    <citation type="submission" date="2023-05" db="EMBL/GenBank/DDBJ databases">
        <authorList>
            <person name="Huff M."/>
        </authorList>
    </citation>
    <scope>NUCLEOTIDE SEQUENCE</scope>
</reference>
<dbReference type="EMBL" id="OU503041">
    <property type="protein sequence ID" value="CAI9763206.1"/>
    <property type="molecule type" value="Genomic_DNA"/>
</dbReference>